<evidence type="ECO:0000313" key="2">
    <source>
        <dbReference type="EMBL" id="KAJ3686136.1"/>
    </source>
</evidence>
<protein>
    <recommendedName>
        <fullName evidence="1">KIB1-4 beta-propeller domain-containing protein</fullName>
    </recommendedName>
</protein>
<feature type="domain" description="KIB1-4 beta-propeller" evidence="1">
    <location>
        <begin position="74"/>
        <end position="324"/>
    </location>
</feature>
<comment type="caution">
    <text evidence="2">The sequence shown here is derived from an EMBL/GenBank/DDBJ whole genome shotgun (WGS) entry which is preliminary data.</text>
</comment>
<evidence type="ECO:0000313" key="3">
    <source>
        <dbReference type="Proteomes" id="UP001210211"/>
    </source>
</evidence>
<dbReference type="PANTHER" id="PTHR44259">
    <property type="entry name" value="OS07G0183000 PROTEIN-RELATED"/>
    <property type="match status" value="1"/>
</dbReference>
<evidence type="ECO:0000259" key="1">
    <source>
        <dbReference type="Pfam" id="PF03478"/>
    </source>
</evidence>
<name>A0AAD5Z3K2_9POAL</name>
<dbReference type="InterPro" id="IPR005174">
    <property type="entry name" value="KIB1-4_b-propeller"/>
</dbReference>
<organism evidence="2 3">
    <name type="scientific">Rhynchospora tenuis</name>
    <dbReference type="NCBI Taxonomy" id="198213"/>
    <lineage>
        <taxon>Eukaryota</taxon>
        <taxon>Viridiplantae</taxon>
        <taxon>Streptophyta</taxon>
        <taxon>Embryophyta</taxon>
        <taxon>Tracheophyta</taxon>
        <taxon>Spermatophyta</taxon>
        <taxon>Magnoliopsida</taxon>
        <taxon>Liliopsida</taxon>
        <taxon>Poales</taxon>
        <taxon>Cyperaceae</taxon>
        <taxon>Cyperoideae</taxon>
        <taxon>Rhynchosporeae</taxon>
        <taxon>Rhynchospora</taxon>
    </lineage>
</organism>
<gene>
    <name evidence="2" type="ORF">LUZ61_015300</name>
</gene>
<dbReference type="Proteomes" id="UP001210211">
    <property type="component" value="Unassembled WGS sequence"/>
</dbReference>
<dbReference type="AlphaFoldDB" id="A0AAD5Z3K2"/>
<dbReference type="InterPro" id="IPR050942">
    <property type="entry name" value="F-box_BR-signaling"/>
</dbReference>
<keyword evidence="3" id="KW-1185">Reference proteome</keyword>
<dbReference type="PANTHER" id="PTHR44259:SF114">
    <property type="entry name" value="OS06G0707300 PROTEIN"/>
    <property type="match status" value="1"/>
</dbReference>
<accession>A0AAD5Z3K2</accession>
<dbReference type="EMBL" id="JAMRDG010000002">
    <property type="protein sequence ID" value="KAJ3686136.1"/>
    <property type="molecule type" value="Genomic_DNA"/>
</dbReference>
<reference evidence="2 3" key="1">
    <citation type="journal article" date="2022" name="Cell">
        <title>Repeat-based holocentromeres influence genome architecture and karyotype evolution.</title>
        <authorList>
            <person name="Hofstatter P.G."/>
            <person name="Thangavel G."/>
            <person name="Lux T."/>
            <person name="Neumann P."/>
            <person name="Vondrak T."/>
            <person name="Novak P."/>
            <person name="Zhang M."/>
            <person name="Costa L."/>
            <person name="Castellani M."/>
            <person name="Scott A."/>
            <person name="Toegelov H."/>
            <person name="Fuchs J."/>
            <person name="Mata-Sucre Y."/>
            <person name="Dias Y."/>
            <person name="Vanzela A.L.L."/>
            <person name="Huettel B."/>
            <person name="Almeida C.C.S."/>
            <person name="Simkova H."/>
            <person name="Souza G."/>
            <person name="Pedrosa-Harand A."/>
            <person name="Macas J."/>
            <person name="Mayer K.F.X."/>
            <person name="Houben A."/>
            <person name="Marques A."/>
        </authorList>
    </citation>
    <scope>NUCLEOTIDE SEQUENCE [LARGE SCALE GENOMIC DNA]</scope>
    <source>
        <strain evidence="2">RhyTen1mFocal</strain>
    </source>
</reference>
<sequence>MAGAPPELPNWGDLLQLALHWISKKVKSITDFIRFPAILFLWRFASLPKSRRLPWLMIPYDQNIHGNDDGTRLFYDLWECKMRMLHLPDIIGKKRCASHRGWFLVTATKGIEVFLLNPLTQERIELPPLTQQVRYLGEDWDAPRHDTPNLFSTYPVQESKMTFSCDLTDPDSDRLIMVFLYRQVIICCRVRDPCWTIIKSPLGFDPDDATYYNGQFYLLYDKVNCMVIVDPDEPEEWDFHDFGPELEAVRMGLLEGKSGVYLVGMKALIQGQRDKYELYQFQEQPFNLKHITDTSNTAIFTADDFWFLAVCSDYRGWLGGGYMYTVPVISPAKEDGVRCYRAICSAKLDDGEMGQQWTLHKAPLIGPNEPFMWFQPSFV</sequence>
<proteinExistence type="predicted"/>
<dbReference type="Pfam" id="PF03478">
    <property type="entry name" value="Beta-prop_KIB1-4"/>
    <property type="match status" value="1"/>
</dbReference>